<accession>A0A7X2MXZ7</accession>
<dbReference type="GO" id="GO:0016301">
    <property type="term" value="F:kinase activity"/>
    <property type="evidence" value="ECO:0007669"/>
    <property type="project" value="UniProtKB-KW"/>
</dbReference>
<dbReference type="InterPro" id="IPR036945">
    <property type="entry name" value="DAGK_sf"/>
</dbReference>
<feature type="transmembrane region" description="Helical" evidence="19">
    <location>
        <begin position="133"/>
        <end position="153"/>
    </location>
</feature>
<evidence type="ECO:0000256" key="12">
    <source>
        <dbReference type="ARBA" id="ARBA00023136"/>
    </source>
</evidence>
<keyword evidence="18" id="KW-0460">Magnesium</keyword>
<evidence type="ECO:0000256" key="15">
    <source>
        <dbReference type="PIRSR" id="PIRSR600829-1"/>
    </source>
</evidence>
<feature type="binding site" evidence="17">
    <location>
        <position position="12"/>
    </location>
    <ligand>
        <name>ATP</name>
        <dbReference type="ChEBI" id="CHEBI:30616"/>
    </ligand>
</feature>
<proteinExistence type="inferred from homology"/>
<feature type="binding site" evidence="18">
    <location>
        <position position="72"/>
    </location>
    <ligand>
        <name>a divalent metal cation</name>
        <dbReference type="ChEBI" id="CHEBI:60240"/>
    </ligand>
</feature>
<dbReference type="GO" id="GO:0008654">
    <property type="term" value="P:phospholipid biosynthetic process"/>
    <property type="evidence" value="ECO:0007669"/>
    <property type="project" value="UniProtKB-KW"/>
</dbReference>
<feature type="domain" description="Phosphatidic acid phosphatase type 2/haloperoxidase" evidence="20">
    <location>
        <begin position="131"/>
        <end position="228"/>
    </location>
</feature>
<dbReference type="Pfam" id="PF01219">
    <property type="entry name" value="DAGK_prokar"/>
    <property type="match status" value="1"/>
</dbReference>
<feature type="active site" description="Proton acceptor" evidence="15">
    <location>
        <position position="65"/>
    </location>
</feature>
<evidence type="ECO:0000256" key="1">
    <source>
        <dbReference type="ARBA" id="ARBA00004651"/>
    </source>
</evidence>
<keyword evidence="18" id="KW-0479">Metal-binding</keyword>
<comment type="similarity">
    <text evidence="2">Belongs to the bacterial diacylglycerol kinase family.</text>
</comment>
<keyword evidence="13" id="KW-0594">Phospholipid biosynthesis</keyword>
<comment type="cofactor">
    <cofactor evidence="18">
        <name>Mg(2+)</name>
        <dbReference type="ChEBI" id="CHEBI:18420"/>
    </cofactor>
    <text evidence="18">Mn(2+), Zn(2+), Cd(2+) and Co(2+) support activity to lesser extents.</text>
</comment>
<evidence type="ECO:0000256" key="3">
    <source>
        <dbReference type="ARBA" id="ARBA00022475"/>
    </source>
</evidence>
<feature type="transmembrane region" description="Helical" evidence="19">
    <location>
        <begin position="91"/>
        <end position="112"/>
    </location>
</feature>
<name>A0A7X2MXZ7_9CLOT</name>
<dbReference type="InterPro" id="IPR000829">
    <property type="entry name" value="DAGK"/>
</dbReference>
<reference evidence="21 22" key="1">
    <citation type="submission" date="2019-08" db="EMBL/GenBank/DDBJ databases">
        <title>In-depth cultivation of the pig gut microbiome towards novel bacterial diversity and tailored functional studies.</title>
        <authorList>
            <person name="Wylensek D."/>
            <person name="Hitch T.C.A."/>
            <person name="Clavel T."/>
        </authorList>
    </citation>
    <scope>NUCLEOTIDE SEQUENCE [LARGE SCALE GENOMIC DNA]</scope>
    <source>
        <strain evidence="21 22">WCA-383-APC-5B</strain>
    </source>
</reference>
<feature type="transmembrane region" description="Helical" evidence="19">
    <location>
        <begin position="209"/>
        <end position="231"/>
    </location>
</feature>
<feature type="transmembrane region" description="Helical" evidence="19">
    <location>
        <begin position="173"/>
        <end position="197"/>
    </location>
</feature>
<evidence type="ECO:0000256" key="16">
    <source>
        <dbReference type="PIRSR" id="PIRSR600829-2"/>
    </source>
</evidence>
<feature type="transmembrane region" description="Helical" evidence="19">
    <location>
        <begin position="27"/>
        <end position="44"/>
    </location>
</feature>
<evidence type="ECO:0000256" key="11">
    <source>
        <dbReference type="ARBA" id="ARBA00023098"/>
    </source>
</evidence>
<dbReference type="CDD" id="cd03383">
    <property type="entry name" value="PAP2_diacylglycerolkinase"/>
    <property type="match status" value="1"/>
</dbReference>
<evidence type="ECO:0000259" key="20">
    <source>
        <dbReference type="SMART" id="SM00014"/>
    </source>
</evidence>
<dbReference type="GO" id="GO:0046872">
    <property type="term" value="F:metal ion binding"/>
    <property type="evidence" value="ECO:0007669"/>
    <property type="project" value="UniProtKB-KW"/>
</dbReference>
<keyword evidence="6 19" id="KW-0812">Transmembrane</keyword>
<sequence>MKVRKLVDSFNYAINGILDTLRTQRNMKIHFAATVFVLIACLFFDISKIEFLVLAITISMVIAAEIINTAIESVVDLTANYYHPLAKTAKNAAAGAVLVTAVNAIVVGYIIFWDKFTSATFIVLGKIRRSEPYTIFIAIVLVIIITIIVKAYFGEGTPLKGGMPSGHSALSFSLATAIALITEEPICIILSYLMAIITAQSRVDSEVHSIWEVIIGAIFGTLLTLLIFKLFEP</sequence>
<protein>
    <submittedName>
        <fullName evidence="21">Phosphatase PAP2 family protein</fullName>
    </submittedName>
</protein>
<comment type="subcellular location">
    <subcellularLocation>
        <location evidence="1">Cell membrane</location>
        <topology evidence="1">Multi-pass membrane protein</topology>
    </subcellularLocation>
</comment>
<keyword evidence="14" id="KW-1208">Phospholipid metabolism</keyword>
<feature type="transmembrane region" description="Helical" evidence="19">
    <location>
        <begin position="51"/>
        <end position="71"/>
    </location>
</feature>
<evidence type="ECO:0000313" key="21">
    <source>
        <dbReference type="EMBL" id="MSR91137.1"/>
    </source>
</evidence>
<keyword evidence="8" id="KW-0418">Kinase</keyword>
<dbReference type="Pfam" id="PF01569">
    <property type="entry name" value="PAP2"/>
    <property type="match status" value="1"/>
</dbReference>
<dbReference type="Gene3D" id="1.20.144.10">
    <property type="entry name" value="Phosphatidic acid phosphatase type 2/haloperoxidase"/>
    <property type="match status" value="1"/>
</dbReference>
<dbReference type="Proteomes" id="UP000460287">
    <property type="component" value="Unassembled WGS sequence"/>
</dbReference>
<evidence type="ECO:0000256" key="4">
    <source>
        <dbReference type="ARBA" id="ARBA00022516"/>
    </source>
</evidence>
<feature type="binding site" evidence="17">
    <location>
        <position position="72"/>
    </location>
    <ligand>
        <name>ATP</name>
        <dbReference type="ChEBI" id="CHEBI:30616"/>
    </ligand>
</feature>
<keyword evidence="9 17" id="KW-0067">ATP-binding</keyword>
<dbReference type="EMBL" id="VULX01000007">
    <property type="protein sequence ID" value="MSR91137.1"/>
    <property type="molecule type" value="Genomic_DNA"/>
</dbReference>
<dbReference type="Gene3D" id="1.10.287.3610">
    <property type="match status" value="1"/>
</dbReference>
<evidence type="ECO:0000313" key="22">
    <source>
        <dbReference type="Proteomes" id="UP000460287"/>
    </source>
</evidence>
<evidence type="ECO:0000256" key="7">
    <source>
        <dbReference type="ARBA" id="ARBA00022741"/>
    </source>
</evidence>
<dbReference type="AlphaFoldDB" id="A0A7X2MXZ7"/>
<keyword evidence="7 17" id="KW-0547">Nucleotide-binding</keyword>
<evidence type="ECO:0000256" key="14">
    <source>
        <dbReference type="ARBA" id="ARBA00023264"/>
    </source>
</evidence>
<dbReference type="PROSITE" id="PS01069">
    <property type="entry name" value="DAGK_PROKAR"/>
    <property type="match status" value="1"/>
</dbReference>
<keyword evidence="22" id="KW-1185">Reference proteome</keyword>
<dbReference type="CDD" id="cd14266">
    <property type="entry name" value="UDPK_IM_PAP2_like"/>
    <property type="match status" value="1"/>
</dbReference>
<evidence type="ECO:0000256" key="18">
    <source>
        <dbReference type="PIRSR" id="PIRSR600829-4"/>
    </source>
</evidence>
<dbReference type="PANTHER" id="PTHR34299">
    <property type="entry name" value="DIACYLGLYCEROL KINASE"/>
    <property type="match status" value="1"/>
</dbReference>
<dbReference type="SMART" id="SM00014">
    <property type="entry name" value="acidPPc"/>
    <property type="match status" value="1"/>
</dbReference>
<evidence type="ECO:0000256" key="13">
    <source>
        <dbReference type="ARBA" id="ARBA00023209"/>
    </source>
</evidence>
<keyword evidence="10 19" id="KW-1133">Transmembrane helix</keyword>
<evidence type="ECO:0000256" key="10">
    <source>
        <dbReference type="ARBA" id="ARBA00022989"/>
    </source>
</evidence>
<keyword evidence="12 19" id="KW-0472">Membrane</keyword>
<evidence type="ECO:0000256" key="19">
    <source>
        <dbReference type="SAM" id="Phobius"/>
    </source>
</evidence>
<evidence type="ECO:0000256" key="17">
    <source>
        <dbReference type="PIRSR" id="PIRSR600829-3"/>
    </source>
</evidence>
<dbReference type="PANTHER" id="PTHR34299:SF1">
    <property type="entry name" value="DIACYLGLYCEROL KINASE"/>
    <property type="match status" value="1"/>
</dbReference>
<evidence type="ECO:0000256" key="6">
    <source>
        <dbReference type="ARBA" id="ARBA00022692"/>
    </source>
</evidence>
<keyword evidence="4" id="KW-0444">Lipid biosynthesis</keyword>
<organism evidence="21 22">
    <name type="scientific">Inconstantimicrobium porci</name>
    <dbReference type="NCBI Taxonomy" id="2652291"/>
    <lineage>
        <taxon>Bacteria</taxon>
        <taxon>Bacillati</taxon>
        <taxon>Bacillota</taxon>
        <taxon>Clostridia</taxon>
        <taxon>Eubacteriales</taxon>
        <taxon>Clostridiaceae</taxon>
        <taxon>Inconstantimicrobium</taxon>
    </lineage>
</organism>
<feature type="binding site" evidence="16">
    <location>
        <position position="65"/>
    </location>
    <ligand>
        <name>substrate</name>
    </ligand>
</feature>
<evidence type="ECO:0000256" key="9">
    <source>
        <dbReference type="ARBA" id="ARBA00022840"/>
    </source>
</evidence>
<keyword evidence="5" id="KW-0808">Transferase</keyword>
<dbReference type="GO" id="GO:0005524">
    <property type="term" value="F:ATP binding"/>
    <property type="evidence" value="ECO:0007669"/>
    <property type="project" value="UniProtKB-KW"/>
</dbReference>
<evidence type="ECO:0000256" key="5">
    <source>
        <dbReference type="ARBA" id="ARBA00022679"/>
    </source>
</evidence>
<dbReference type="RefSeq" id="WP_154531016.1">
    <property type="nucleotide sequence ID" value="NZ_JAQXTV010000158.1"/>
</dbReference>
<comment type="caution">
    <text evidence="21">The sequence shown here is derived from an EMBL/GenBank/DDBJ whole genome shotgun (WGS) entry which is preliminary data.</text>
</comment>
<keyword evidence="11" id="KW-0443">Lipid metabolism</keyword>
<keyword evidence="3" id="KW-1003">Cell membrane</keyword>
<evidence type="ECO:0000256" key="8">
    <source>
        <dbReference type="ARBA" id="ARBA00022777"/>
    </source>
</evidence>
<dbReference type="GO" id="GO:0005886">
    <property type="term" value="C:plasma membrane"/>
    <property type="evidence" value="ECO:0007669"/>
    <property type="project" value="UniProtKB-SubCell"/>
</dbReference>
<dbReference type="InterPro" id="IPR036938">
    <property type="entry name" value="PAP2/HPO_sf"/>
</dbReference>
<dbReference type="InterPro" id="IPR000326">
    <property type="entry name" value="PAP2/HPO"/>
</dbReference>
<dbReference type="SUPFAM" id="SSF48317">
    <property type="entry name" value="Acid phosphatase/Vanadium-dependent haloperoxidase"/>
    <property type="match status" value="1"/>
</dbReference>
<evidence type="ECO:0000256" key="2">
    <source>
        <dbReference type="ARBA" id="ARBA00005967"/>
    </source>
</evidence>
<gene>
    <name evidence="21" type="ORF">FYJ33_06860</name>
</gene>